<keyword evidence="4" id="KW-1185">Reference proteome</keyword>
<dbReference type="Pfam" id="PF17963">
    <property type="entry name" value="Big_9"/>
    <property type="match status" value="1"/>
</dbReference>
<dbReference type="InterPro" id="IPR026444">
    <property type="entry name" value="Secre_tail"/>
</dbReference>
<feature type="domain" description="DUF11" evidence="2">
    <location>
        <begin position="544"/>
        <end position="651"/>
    </location>
</feature>
<name>A0A1M7FSG2_9BACT</name>
<accession>A0A1M7FSG2</accession>
<feature type="domain" description="DUF11" evidence="2">
    <location>
        <begin position="418"/>
        <end position="530"/>
    </location>
</feature>
<feature type="region of interest" description="Disordered" evidence="1">
    <location>
        <begin position="1"/>
        <end position="25"/>
    </location>
</feature>
<dbReference type="NCBIfam" id="TIGR01451">
    <property type="entry name" value="B_ant_repeat"/>
    <property type="match status" value="2"/>
</dbReference>
<dbReference type="OrthoDB" id="642696at2"/>
<gene>
    <name evidence="3" type="ORF">SAMN02746009_03896</name>
</gene>
<evidence type="ECO:0000256" key="1">
    <source>
        <dbReference type="SAM" id="MobiDB-lite"/>
    </source>
</evidence>
<dbReference type="PANTHER" id="PTHR34819">
    <property type="entry name" value="LARGE CYSTEINE-RICH PERIPLASMIC PROTEIN OMCB"/>
    <property type="match status" value="1"/>
</dbReference>
<dbReference type="Gene3D" id="2.60.40.10">
    <property type="entry name" value="Immunoglobulins"/>
    <property type="match status" value="2"/>
</dbReference>
<dbReference type="EMBL" id="FRAS01000032">
    <property type="protein sequence ID" value="SHM07014.1"/>
    <property type="molecule type" value="Genomic_DNA"/>
</dbReference>
<feature type="domain" description="DUF11" evidence="2">
    <location>
        <begin position="138"/>
        <end position="259"/>
    </location>
</feature>
<evidence type="ECO:0000259" key="2">
    <source>
        <dbReference type="Pfam" id="PF01345"/>
    </source>
</evidence>
<reference evidence="4" key="1">
    <citation type="submission" date="2016-11" db="EMBL/GenBank/DDBJ databases">
        <authorList>
            <person name="Varghese N."/>
            <person name="Submissions S."/>
        </authorList>
    </citation>
    <scope>NUCLEOTIDE SEQUENCE [LARGE SCALE GENOMIC DNA]</scope>
    <source>
        <strain evidence="4">DSM 18569</strain>
    </source>
</reference>
<dbReference type="InterPro" id="IPR001434">
    <property type="entry name" value="OmcB-like_DUF11"/>
</dbReference>
<sequence>MQLTATATITAATAPERGTSEFSGNAPIRQAPIAANDTDSTTPGTAITLTVTTNDQNSIDPATVALNGLAAGGTTAVAVTGGTFRFLSNGQVQFTPAAGFTGVATVPYTVNNTSGTVLNTAYIAVTVRNPSIDLATTISAPANNTAINGGAALTYTVTATNNGPSVATGVATTLQLPAGLTNGGATVAITGGANAASATYDNATGLVSIPVGTLAAGNTQTYNVAVSAMPGSGPITATANISGAGTETNTTNNTAATTVTVSPRYDVATTISGPATSVVRGNEVTYTVTTSNLSATAGSVSSAPNVVQTVQLPVGLTGVYASNGGTYNAGNGVVTFPAIAALPVGQTVVNSISFVAPSANFAALTATVTAGAASNNAGDINSPTSGANNNTANLNNSTAAVTTVAGGTAVNVYTTISSSAAVVAPSGSVTFTVVTGNAGPASAAGVLETLQLPAGLTANGAVTVSAGGSYNNTTGLVTFAAIGTLAPGATNPAAQTVTFVAPTQGFVLATATAYTTSADVLPADNLAQTKVEISPRADVATTLAGPATVVPGQAVTYTVTTSSNAEGTTSGVVQRVLLPAGLTGVTVSNGTYDAATGIVTISFPNALAKGFTQTNSISCIVPAGATSYVATASVSSSTPETVLTNNSATVATTVQAAVDVRVAVSGPASAPAGSPVTYVVTSTNNGPSVATGVATTLQLPAGLTTSGAVTVTGGGSYDNATGLVSFTTVNVLANGGSYSNSVTVVMPDASQLSGVARVSSAAAETNLDNNVASVATTGVAPTGATAATTPNLATTISASAATVAPGAAVTVTASFSNAAGSATASTVTPSIALPAGLSAFGTVTVVGGTGGSYDDATGLVTWNSVGTLNGTTLITFPAISNQTAGVAGQITNYVSFTAPAANYTVTANLTPASATGDVTGNNSASVATAINRAPVAYNVVNSLQTPEANTAGPLLISPLVATDADATQTLTYTITSLPDAAAGDLYLGATRVTALSQVASLSATQIGTLRFDPAAGFIGNAFFNYTATDNATTAAGTSIAATSNTATYTIAVGQDVNSTYASTTLKGGANPYQNNDVIAFVTDANGARYTSAGVVYDVATGALVSGASNGLPTTGTNATTDAAGTTLLASLGLTLNPTTGQIFVSDRTKLRTAGTYTVSITTVDVNGGTNTQNVTFSIGTRPLPVELKAFDVTAQNYDAKLSWSTASEKNNDHFDVERSFDGRTFERITQVRGQGTTTQATAYAFTDVNVGRKQQGLVYYRLQQVDTDGTAVYSPVRTVSFAARATAEVKLSVFPNPATSQDRTATLDLTTLPAGTYQATLLDATGRSMGTYQVQGGVNKALDVLALPSGTYIVLVRGNNLNLNVRLVKE</sequence>
<dbReference type="Proteomes" id="UP000183947">
    <property type="component" value="Unassembled WGS sequence"/>
</dbReference>
<dbReference type="PANTHER" id="PTHR34819:SF3">
    <property type="entry name" value="CELL SURFACE PROTEIN"/>
    <property type="match status" value="1"/>
</dbReference>
<protein>
    <submittedName>
        <fullName evidence="3">Conserved repeat domain-containing protein/Por secretion system C-terminal sorting domain-containing protein</fullName>
    </submittedName>
</protein>
<feature type="compositionally biased region" description="Low complexity" evidence="1">
    <location>
        <begin position="1"/>
        <end position="14"/>
    </location>
</feature>
<feature type="domain" description="DUF11" evidence="2">
    <location>
        <begin position="667"/>
        <end position="775"/>
    </location>
</feature>
<dbReference type="InterPro" id="IPR047589">
    <property type="entry name" value="DUF11_rpt"/>
</dbReference>
<dbReference type="NCBIfam" id="TIGR04183">
    <property type="entry name" value="Por_Secre_tail"/>
    <property type="match status" value="1"/>
</dbReference>
<dbReference type="Pfam" id="PF01345">
    <property type="entry name" value="DUF11"/>
    <property type="match status" value="4"/>
</dbReference>
<evidence type="ECO:0000313" key="4">
    <source>
        <dbReference type="Proteomes" id="UP000183947"/>
    </source>
</evidence>
<dbReference type="InterPro" id="IPR013783">
    <property type="entry name" value="Ig-like_fold"/>
</dbReference>
<dbReference type="InterPro" id="IPR051172">
    <property type="entry name" value="Chlamydia_OmcB"/>
</dbReference>
<organism evidence="3 4">
    <name type="scientific">Hymenobacter psychrotolerans DSM 18569</name>
    <dbReference type="NCBI Taxonomy" id="1121959"/>
    <lineage>
        <taxon>Bacteria</taxon>
        <taxon>Pseudomonadati</taxon>
        <taxon>Bacteroidota</taxon>
        <taxon>Cytophagia</taxon>
        <taxon>Cytophagales</taxon>
        <taxon>Hymenobacteraceae</taxon>
        <taxon>Hymenobacter</taxon>
    </lineage>
</organism>
<proteinExistence type="predicted"/>
<dbReference type="STRING" id="1121959.SAMN02746009_03896"/>
<evidence type="ECO:0000313" key="3">
    <source>
        <dbReference type="EMBL" id="SHM07014.1"/>
    </source>
</evidence>
<dbReference type="RefSeq" id="WP_073288599.1">
    <property type="nucleotide sequence ID" value="NZ_FRAS01000032.1"/>
</dbReference>